<dbReference type="SUPFAM" id="SSF81383">
    <property type="entry name" value="F-box domain"/>
    <property type="match status" value="1"/>
</dbReference>
<sequence>MEDDDAAPHLPMDILYKIPTHISDPASLARLASSCKFWRNLIKDPAFLERLRRRHRDHGFTPSLLLGFFYQDKKRSSSGLWKYYIDKTRCLAPSFMRMSELSHFVGSKSARNAIKPLSLETFIPDLGASLNFYKPIASQDNFLVLRRQSEVATPNGQALNDLLCVCNPLTGETFEIPSHRYVPPDHYALFVTNDVNIYGCMSQSFQLTGIWIKKGDRFICECYSSKTGTWTRSQGVPHLMHGLYLVSSSATASGGVIHWLCGSWKQMSLTHVATLHIGNMELSYLELPPEAKRNKAPVLGSSADGGILLLIVQGLQMLLWKHSNALGTDSSSWVLSERIDMRSSLPQRVATLGIRAKVRLEMFRGKSGTVVLWIDEEGLFVFSLSDRSMRRIDSAHVTKKYFLCPYEIDWLSCLAITNLVVDGSLSLDAERQKTQGRWRTLMGRNLATNGAS</sequence>
<evidence type="ECO:0000259" key="1">
    <source>
        <dbReference type="Pfam" id="PF12937"/>
    </source>
</evidence>
<evidence type="ECO:0000259" key="2">
    <source>
        <dbReference type="Pfam" id="PF24523"/>
    </source>
</evidence>
<dbReference type="InterPro" id="IPR015915">
    <property type="entry name" value="Kelch-typ_b-propeller"/>
</dbReference>
<reference evidence="3" key="3">
    <citation type="submission" date="2022-06" db="UniProtKB">
        <authorList>
            <consortium name="EnsemblPlants"/>
        </authorList>
    </citation>
    <scope>IDENTIFICATION</scope>
</reference>
<dbReference type="EnsemblPlants" id="TuG1812G0500004882.01.T01">
    <property type="protein sequence ID" value="TuG1812G0500004882.01.T01.cds364399"/>
    <property type="gene ID" value="TuG1812G0500004882.01"/>
</dbReference>
<keyword evidence="4" id="KW-1185">Reference proteome</keyword>
<evidence type="ECO:0008006" key="5">
    <source>
        <dbReference type="Google" id="ProtNLM"/>
    </source>
</evidence>
<dbReference type="Gramene" id="TuG1812G0500004882.01.T01">
    <property type="protein sequence ID" value="TuG1812G0500004882.01.T01.cds364399"/>
    <property type="gene ID" value="TuG1812G0500004882.01"/>
</dbReference>
<dbReference type="InterPro" id="IPR036047">
    <property type="entry name" value="F-box-like_dom_sf"/>
</dbReference>
<dbReference type="PANTHER" id="PTHR35828:SF15">
    <property type="entry name" value="F-BOX DOMAIN-CONTAINING PROTEIN"/>
    <property type="match status" value="1"/>
</dbReference>
<dbReference type="Gene3D" id="1.20.1280.50">
    <property type="match status" value="1"/>
</dbReference>
<dbReference type="SUPFAM" id="SSF117281">
    <property type="entry name" value="Kelch motif"/>
    <property type="match status" value="1"/>
</dbReference>
<dbReference type="InterPro" id="IPR056016">
    <property type="entry name" value="DUF7595"/>
</dbReference>
<evidence type="ECO:0000313" key="4">
    <source>
        <dbReference type="Proteomes" id="UP000015106"/>
    </source>
</evidence>
<dbReference type="Pfam" id="PF24523">
    <property type="entry name" value="DUF7595"/>
    <property type="match status" value="1"/>
</dbReference>
<proteinExistence type="predicted"/>
<dbReference type="Proteomes" id="UP000015106">
    <property type="component" value="Chromosome 5"/>
</dbReference>
<protein>
    <recommendedName>
        <fullName evidence="5">F-box domain-containing protein</fullName>
    </recommendedName>
</protein>
<reference evidence="3" key="2">
    <citation type="submission" date="2018-03" db="EMBL/GenBank/DDBJ databases">
        <title>The Triticum urartu genome reveals the dynamic nature of wheat genome evolution.</title>
        <authorList>
            <person name="Ling H."/>
            <person name="Ma B."/>
            <person name="Shi X."/>
            <person name="Liu H."/>
            <person name="Dong L."/>
            <person name="Sun H."/>
            <person name="Cao Y."/>
            <person name="Gao Q."/>
            <person name="Zheng S."/>
            <person name="Li Y."/>
            <person name="Yu Y."/>
            <person name="Du H."/>
            <person name="Qi M."/>
            <person name="Li Y."/>
            <person name="Yu H."/>
            <person name="Cui Y."/>
            <person name="Wang N."/>
            <person name="Chen C."/>
            <person name="Wu H."/>
            <person name="Zhao Y."/>
            <person name="Zhang J."/>
            <person name="Li Y."/>
            <person name="Zhou W."/>
            <person name="Zhang B."/>
            <person name="Hu W."/>
            <person name="Eijk M."/>
            <person name="Tang J."/>
            <person name="Witsenboer H."/>
            <person name="Zhao S."/>
            <person name="Li Z."/>
            <person name="Zhang A."/>
            <person name="Wang D."/>
            <person name="Liang C."/>
        </authorList>
    </citation>
    <scope>NUCLEOTIDE SEQUENCE [LARGE SCALE GENOMIC DNA]</scope>
    <source>
        <strain evidence="3">cv. G1812</strain>
    </source>
</reference>
<feature type="domain" description="F-box" evidence="1">
    <location>
        <begin position="9"/>
        <end position="51"/>
    </location>
</feature>
<dbReference type="Pfam" id="PF12937">
    <property type="entry name" value="F-box-like"/>
    <property type="match status" value="1"/>
</dbReference>
<dbReference type="AlphaFoldDB" id="A0A8R7UKK4"/>
<organism evidence="3 4">
    <name type="scientific">Triticum urartu</name>
    <name type="common">Red wild einkorn</name>
    <name type="synonym">Crithodium urartu</name>
    <dbReference type="NCBI Taxonomy" id="4572"/>
    <lineage>
        <taxon>Eukaryota</taxon>
        <taxon>Viridiplantae</taxon>
        <taxon>Streptophyta</taxon>
        <taxon>Embryophyta</taxon>
        <taxon>Tracheophyta</taxon>
        <taxon>Spermatophyta</taxon>
        <taxon>Magnoliopsida</taxon>
        <taxon>Liliopsida</taxon>
        <taxon>Poales</taxon>
        <taxon>Poaceae</taxon>
        <taxon>BOP clade</taxon>
        <taxon>Pooideae</taxon>
        <taxon>Triticodae</taxon>
        <taxon>Triticeae</taxon>
        <taxon>Triticinae</taxon>
        <taxon>Triticum</taxon>
    </lineage>
</organism>
<feature type="domain" description="DUF7595" evidence="2">
    <location>
        <begin position="125"/>
        <end position="414"/>
    </location>
</feature>
<evidence type="ECO:0000313" key="3">
    <source>
        <dbReference type="EnsemblPlants" id="TuG1812G0500004882.01.T01.cds364399"/>
    </source>
</evidence>
<reference evidence="4" key="1">
    <citation type="journal article" date="2013" name="Nature">
        <title>Draft genome of the wheat A-genome progenitor Triticum urartu.</title>
        <authorList>
            <person name="Ling H.Q."/>
            <person name="Zhao S."/>
            <person name="Liu D."/>
            <person name="Wang J."/>
            <person name="Sun H."/>
            <person name="Zhang C."/>
            <person name="Fan H."/>
            <person name="Li D."/>
            <person name="Dong L."/>
            <person name="Tao Y."/>
            <person name="Gao C."/>
            <person name="Wu H."/>
            <person name="Li Y."/>
            <person name="Cui Y."/>
            <person name="Guo X."/>
            <person name="Zheng S."/>
            <person name="Wang B."/>
            <person name="Yu K."/>
            <person name="Liang Q."/>
            <person name="Yang W."/>
            <person name="Lou X."/>
            <person name="Chen J."/>
            <person name="Feng M."/>
            <person name="Jian J."/>
            <person name="Zhang X."/>
            <person name="Luo G."/>
            <person name="Jiang Y."/>
            <person name="Liu J."/>
            <person name="Wang Z."/>
            <person name="Sha Y."/>
            <person name="Zhang B."/>
            <person name="Wu H."/>
            <person name="Tang D."/>
            <person name="Shen Q."/>
            <person name="Xue P."/>
            <person name="Zou S."/>
            <person name="Wang X."/>
            <person name="Liu X."/>
            <person name="Wang F."/>
            <person name="Yang Y."/>
            <person name="An X."/>
            <person name="Dong Z."/>
            <person name="Zhang K."/>
            <person name="Zhang X."/>
            <person name="Luo M.C."/>
            <person name="Dvorak J."/>
            <person name="Tong Y."/>
            <person name="Wang J."/>
            <person name="Yang H."/>
            <person name="Li Z."/>
            <person name="Wang D."/>
            <person name="Zhang A."/>
            <person name="Wang J."/>
        </authorList>
    </citation>
    <scope>NUCLEOTIDE SEQUENCE</scope>
    <source>
        <strain evidence="4">cv. G1812</strain>
    </source>
</reference>
<name>A0A8R7UKK4_TRIUA</name>
<dbReference type="PANTHER" id="PTHR35828">
    <property type="entry name" value="OS08G0203800 PROTEIN-RELATED"/>
    <property type="match status" value="1"/>
</dbReference>
<accession>A0A8R7UKK4</accession>
<dbReference type="InterPro" id="IPR001810">
    <property type="entry name" value="F-box_dom"/>
</dbReference>